<feature type="non-terminal residue" evidence="2">
    <location>
        <position position="1"/>
    </location>
</feature>
<keyword evidence="3" id="KW-1185">Reference proteome</keyword>
<gene>
    <name evidence="2" type="ORF">BGZ80_007961</name>
</gene>
<feature type="region of interest" description="Disordered" evidence="1">
    <location>
        <begin position="18"/>
        <end position="41"/>
    </location>
</feature>
<evidence type="ECO:0000313" key="3">
    <source>
        <dbReference type="Proteomes" id="UP000703661"/>
    </source>
</evidence>
<dbReference type="EMBL" id="JAAAID010004189">
    <property type="protein sequence ID" value="KAF9993969.1"/>
    <property type="molecule type" value="Genomic_DNA"/>
</dbReference>
<dbReference type="AlphaFoldDB" id="A0A9P6SRP4"/>
<evidence type="ECO:0000256" key="1">
    <source>
        <dbReference type="SAM" id="MobiDB-lite"/>
    </source>
</evidence>
<name>A0A9P6SRP4_9FUNG</name>
<protein>
    <submittedName>
        <fullName evidence="2">Uncharacterized protein</fullName>
    </submittedName>
</protein>
<proteinExistence type="predicted"/>
<evidence type="ECO:0000313" key="2">
    <source>
        <dbReference type="EMBL" id="KAF9993969.1"/>
    </source>
</evidence>
<sequence>HGKLPTLDMTVVDVAQKHEKVDVHANGDGKNTKSSGPSSSEVKLNKAGAFAYGGSLKNKGIKLGLVTIK</sequence>
<feature type="compositionally biased region" description="Basic and acidic residues" evidence="1">
    <location>
        <begin position="18"/>
        <end position="31"/>
    </location>
</feature>
<feature type="compositionally biased region" description="Polar residues" evidence="1">
    <location>
        <begin position="32"/>
        <end position="41"/>
    </location>
</feature>
<accession>A0A9P6SRP4</accession>
<organism evidence="2 3">
    <name type="scientific">Entomortierella chlamydospora</name>
    <dbReference type="NCBI Taxonomy" id="101097"/>
    <lineage>
        <taxon>Eukaryota</taxon>
        <taxon>Fungi</taxon>
        <taxon>Fungi incertae sedis</taxon>
        <taxon>Mucoromycota</taxon>
        <taxon>Mortierellomycotina</taxon>
        <taxon>Mortierellomycetes</taxon>
        <taxon>Mortierellales</taxon>
        <taxon>Mortierellaceae</taxon>
        <taxon>Entomortierella</taxon>
    </lineage>
</organism>
<dbReference type="Proteomes" id="UP000703661">
    <property type="component" value="Unassembled WGS sequence"/>
</dbReference>
<reference evidence="2" key="1">
    <citation type="journal article" date="2020" name="Fungal Divers.">
        <title>Resolving the Mortierellaceae phylogeny through synthesis of multi-gene phylogenetics and phylogenomics.</title>
        <authorList>
            <person name="Vandepol N."/>
            <person name="Liber J."/>
            <person name="Desiro A."/>
            <person name="Na H."/>
            <person name="Kennedy M."/>
            <person name="Barry K."/>
            <person name="Grigoriev I.V."/>
            <person name="Miller A.N."/>
            <person name="O'Donnell K."/>
            <person name="Stajich J.E."/>
            <person name="Bonito G."/>
        </authorList>
    </citation>
    <scope>NUCLEOTIDE SEQUENCE</scope>
    <source>
        <strain evidence="2">NRRL 2769</strain>
    </source>
</reference>
<comment type="caution">
    <text evidence="2">The sequence shown here is derived from an EMBL/GenBank/DDBJ whole genome shotgun (WGS) entry which is preliminary data.</text>
</comment>